<protein>
    <submittedName>
        <fullName evidence="1">Uncharacterized protein</fullName>
    </submittedName>
</protein>
<sequence length="50" mass="5537">MCFNNASCCTAITTNDPPASQPLDHLHAALRGYMRLAYTLYKLCSVEVCE</sequence>
<name>A0A0E9XT32_ANGAN</name>
<organism evidence="1">
    <name type="scientific">Anguilla anguilla</name>
    <name type="common">European freshwater eel</name>
    <name type="synonym">Muraena anguilla</name>
    <dbReference type="NCBI Taxonomy" id="7936"/>
    <lineage>
        <taxon>Eukaryota</taxon>
        <taxon>Metazoa</taxon>
        <taxon>Chordata</taxon>
        <taxon>Craniata</taxon>
        <taxon>Vertebrata</taxon>
        <taxon>Euteleostomi</taxon>
        <taxon>Actinopterygii</taxon>
        <taxon>Neopterygii</taxon>
        <taxon>Teleostei</taxon>
        <taxon>Anguilliformes</taxon>
        <taxon>Anguillidae</taxon>
        <taxon>Anguilla</taxon>
    </lineage>
</organism>
<dbReference type="AlphaFoldDB" id="A0A0E9XT32"/>
<proteinExistence type="predicted"/>
<dbReference type="EMBL" id="GBXM01002991">
    <property type="protein sequence ID" value="JAI05587.1"/>
    <property type="molecule type" value="Transcribed_RNA"/>
</dbReference>
<reference evidence="1" key="1">
    <citation type="submission" date="2014-11" db="EMBL/GenBank/DDBJ databases">
        <authorList>
            <person name="Amaro Gonzalez C."/>
        </authorList>
    </citation>
    <scope>NUCLEOTIDE SEQUENCE</scope>
</reference>
<accession>A0A0E9XT32</accession>
<reference evidence="1" key="2">
    <citation type="journal article" date="2015" name="Fish Shellfish Immunol.">
        <title>Early steps in the European eel (Anguilla anguilla)-Vibrio vulnificus interaction in the gills: Role of the RtxA13 toxin.</title>
        <authorList>
            <person name="Callol A."/>
            <person name="Pajuelo D."/>
            <person name="Ebbesson L."/>
            <person name="Teles M."/>
            <person name="MacKenzie S."/>
            <person name="Amaro C."/>
        </authorList>
    </citation>
    <scope>NUCLEOTIDE SEQUENCE</scope>
</reference>
<evidence type="ECO:0000313" key="1">
    <source>
        <dbReference type="EMBL" id="JAI05587.1"/>
    </source>
</evidence>